<dbReference type="Gene3D" id="3.90.79.10">
    <property type="entry name" value="Nucleoside Triphosphate Pyrophosphohydrolase"/>
    <property type="match status" value="1"/>
</dbReference>
<evidence type="ECO:0000313" key="10">
    <source>
        <dbReference type="Proteomes" id="UP000594262"/>
    </source>
</evidence>
<dbReference type="PANTHER" id="PTHR12318">
    <property type="entry name" value="TESTOSTERONE-REGULATED PROTEIN RP2"/>
    <property type="match status" value="1"/>
</dbReference>
<dbReference type="EnsemblMetazoa" id="CLYHEMT003773.1">
    <property type="protein sequence ID" value="CLYHEMP003773.1"/>
    <property type="gene ID" value="CLYHEMG003773"/>
</dbReference>
<keyword evidence="7" id="KW-0464">Manganese</keyword>
<proteinExistence type="inferred from homology"/>
<sequence>MVVKTWREAATLILAVKSSANAYKLLMLQRSAASKFMPNAYVFPGGVKSEADFEPAWHTLLKERNQHNEKYDRIINTIKDKPLQHGLASEIGYRLCALRETFEESGILIANDESGKEIVISNPNEHIGGVYSTLQEWRKNVYENPDNFFKMFHSLKLSPGIGNLIEWSSWLTPSFDRYRFDTMFYLCCCETSHDGLMTEDLHDKKELTRTVWASPKEIVNDHIGFLFPPQLLETQRMEWYPTIEELTTFALEREKEGLGMWCPHKTILKDGFIVTYPGDDHHNYDEIAPSSELKETTIEEIRQQATNLNRYELNTKTKRVEIQQNTDWYGHKHLGHVNVGEMTMLN</sequence>
<dbReference type="GO" id="GO:0016818">
    <property type="term" value="F:hydrolase activity, acting on acid anhydrides, in phosphorus-containing anhydrides"/>
    <property type="evidence" value="ECO:0007669"/>
    <property type="project" value="InterPro"/>
</dbReference>
<dbReference type="RefSeq" id="XP_066910289.1">
    <property type="nucleotide sequence ID" value="XM_067054188.1"/>
</dbReference>
<evidence type="ECO:0000256" key="2">
    <source>
        <dbReference type="ARBA" id="ARBA00001946"/>
    </source>
</evidence>
<accession>A0A7M5UPJ5</accession>
<evidence type="ECO:0000256" key="5">
    <source>
        <dbReference type="ARBA" id="ARBA00022801"/>
    </source>
</evidence>
<dbReference type="InterPro" id="IPR015797">
    <property type="entry name" value="NUDIX_hydrolase-like_dom_sf"/>
</dbReference>
<evidence type="ECO:0000313" key="9">
    <source>
        <dbReference type="EnsemblMetazoa" id="CLYHEMP003773.1"/>
    </source>
</evidence>
<dbReference type="InterPro" id="IPR039121">
    <property type="entry name" value="NUDT19"/>
</dbReference>
<evidence type="ECO:0000256" key="7">
    <source>
        <dbReference type="ARBA" id="ARBA00023211"/>
    </source>
</evidence>
<keyword evidence="4" id="KW-0479">Metal-binding</keyword>
<dbReference type="PROSITE" id="PS51462">
    <property type="entry name" value="NUDIX"/>
    <property type="match status" value="1"/>
</dbReference>
<dbReference type="GO" id="GO:0005739">
    <property type="term" value="C:mitochondrion"/>
    <property type="evidence" value="ECO:0007669"/>
    <property type="project" value="TreeGrafter"/>
</dbReference>
<dbReference type="OrthoDB" id="1695362at2759"/>
<dbReference type="SUPFAM" id="SSF55811">
    <property type="entry name" value="Nudix"/>
    <property type="match status" value="1"/>
</dbReference>
<dbReference type="InterPro" id="IPR000086">
    <property type="entry name" value="NUDIX_hydrolase_dom"/>
</dbReference>
<dbReference type="AlphaFoldDB" id="A0A7M5UPJ5"/>
<keyword evidence="6" id="KW-0460">Magnesium</keyword>
<evidence type="ECO:0000256" key="1">
    <source>
        <dbReference type="ARBA" id="ARBA00001936"/>
    </source>
</evidence>
<evidence type="ECO:0000259" key="8">
    <source>
        <dbReference type="PROSITE" id="PS51462"/>
    </source>
</evidence>
<feature type="domain" description="Nudix hydrolase" evidence="8">
    <location>
        <begin position="5"/>
        <end position="235"/>
    </location>
</feature>
<comment type="similarity">
    <text evidence="3">Belongs to the Nudix hydrolase family.</text>
</comment>
<evidence type="ECO:0000256" key="6">
    <source>
        <dbReference type="ARBA" id="ARBA00022842"/>
    </source>
</evidence>
<keyword evidence="5" id="KW-0378">Hydrolase</keyword>
<keyword evidence="10" id="KW-1185">Reference proteome</keyword>
<reference evidence="9" key="1">
    <citation type="submission" date="2021-01" db="UniProtKB">
        <authorList>
            <consortium name="EnsemblMetazoa"/>
        </authorList>
    </citation>
    <scope>IDENTIFICATION</scope>
</reference>
<name>A0A7M5UPJ5_9CNID</name>
<comment type="cofactor">
    <cofactor evidence="1">
        <name>Mn(2+)</name>
        <dbReference type="ChEBI" id="CHEBI:29035"/>
    </cofactor>
</comment>
<dbReference type="GeneID" id="136797596"/>
<organism evidence="9 10">
    <name type="scientific">Clytia hemisphaerica</name>
    <dbReference type="NCBI Taxonomy" id="252671"/>
    <lineage>
        <taxon>Eukaryota</taxon>
        <taxon>Metazoa</taxon>
        <taxon>Cnidaria</taxon>
        <taxon>Hydrozoa</taxon>
        <taxon>Hydroidolina</taxon>
        <taxon>Leptothecata</taxon>
        <taxon>Obeliida</taxon>
        <taxon>Clytiidae</taxon>
        <taxon>Clytia</taxon>
    </lineage>
</organism>
<comment type="cofactor">
    <cofactor evidence="2">
        <name>Mg(2+)</name>
        <dbReference type="ChEBI" id="CHEBI:18420"/>
    </cofactor>
</comment>
<protein>
    <recommendedName>
        <fullName evidence="8">Nudix hydrolase domain-containing protein</fullName>
    </recommendedName>
</protein>
<dbReference type="Proteomes" id="UP000594262">
    <property type="component" value="Unplaced"/>
</dbReference>
<evidence type="ECO:0000256" key="4">
    <source>
        <dbReference type="ARBA" id="ARBA00022723"/>
    </source>
</evidence>
<dbReference type="GO" id="GO:0046872">
    <property type="term" value="F:metal ion binding"/>
    <property type="evidence" value="ECO:0007669"/>
    <property type="project" value="UniProtKB-KW"/>
</dbReference>
<evidence type="ECO:0000256" key="3">
    <source>
        <dbReference type="ARBA" id="ARBA00005582"/>
    </source>
</evidence>
<dbReference type="PANTHER" id="PTHR12318:SF0">
    <property type="entry name" value="ACYL-COENZYME A DIPHOSPHATASE NUDT19"/>
    <property type="match status" value="1"/>
</dbReference>
<dbReference type="CDD" id="cd18870">
    <property type="entry name" value="NUDIX_AcylCoAdiphos_Nudt19"/>
    <property type="match status" value="1"/>
</dbReference>